<dbReference type="AlphaFoldDB" id="A0AA39CHK1"/>
<feature type="region of interest" description="Disordered" evidence="1">
    <location>
        <begin position="340"/>
        <end position="448"/>
    </location>
</feature>
<evidence type="ECO:0000313" key="2">
    <source>
        <dbReference type="EMBL" id="KAJ9608549.1"/>
    </source>
</evidence>
<feature type="region of interest" description="Disordered" evidence="1">
    <location>
        <begin position="85"/>
        <end position="123"/>
    </location>
</feature>
<keyword evidence="3" id="KW-1185">Reference proteome</keyword>
<feature type="compositionally biased region" description="Low complexity" evidence="1">
    <location>
        <begin position="92"/>
        <end position="103"/>
    </location>
</feature>
<evidence type="ECO:0000256" key="1">
    <source>
        <dbReference type="SAM" id="MobiDB-lite"/>
    </source>
</evidence>
<feature type="compositionally biased region" description="Low complexity" evidence="1">
    <location>
        <begin position="373"/>
        <end position="382"/>
    </location>
</feature>
<evidence type="ECO:0000313" key="3">
    <source>
        <dbReference type="Proteomes" id="UP001172673"/>
    </source>
</evidence>
<accession>A0AA39CHK1</accession>
<feature type="compositionally biased region" description="Basic and acidic residues" evidence="1">
    <location>
        <begin position="414"/>
        <end position="424"/>
    </location>
</feature>
<name>A0AA39CHK1_9EURO</name>
<feature type="compositionally biased region" description="Basic and acidic residues" evidence="1">
    <location>
        <begin position="388"/>
        <end position="403"/>
    </location>
</feature>
<protein>
    <submittedName>
        <fullName evidence="2">Uncharacterized protein</fullName>
    </submittedName>
</protein>
<feature type="compositionally biased region" description="Polar residues" evidence="1">
    <location>
        <begin position="109"/>
        <end position="123"/>
    </location>
</feature>
<proteinExistence type="predicted"/>
<dbReference type="EMBL" id="JAPDRK010000010">
    <property type="protein sequence ID" value="KAJ9608549.1"/>
    <property type="molecule type" value="Genomic_DNA"/>
</dbReference>
<comment type="caution">
    <text evidence="2">The sequence shown here is derived from an EMBL/GenBank/DDBJ whole genome shotgun (WGS) entry which is preliminary data.</text>
</comment>
<reference evidence="2" key="1">
    <citation type="submission" date="2022-10" db="EMBL/GenBank/DDBJ databases">
        <title>Culturing micro-colonial fungi from biological soil crusts in the Mojave desert and describing Neophaeococcomyces mojavensis, and introducing the new genera and species Taxawa tesnikishii.</title>
        <authorList>
            <person name="Kurbessoian T."/>
            <person name="Stajich J.E."/>
        </authorList>
    </citation>
    <scope>NUCLEOTIDE SEQUENCE</scope>
    <source>
        <strain evidence="2">TK_41</strain>
    </source>
</reference>
<sequence>MDLKDACDRIKRASRDDWVTHGAGLIDTWKYLTLYLQENAVDTRSDGDTARPDGENISPYLRSQLVLEPIHDNFEPIWASSHSTNPTFADNSSPSPVPSGSSPEDVHPTKTNSNAAPKPNSSIPRHVRVWKNIVYNAQERLKVLEECDIKKVLTRRITEFRPALAGFDVARSNRHSLQRIGFFFEGYLGTMHIAKTYREFQRKKSAQDKGPGKVKIMYKEFAHSVGMVDSGLTPLIQLGEVVLKIHDSGSPALLLLMDRLLGTIRQLSGKDIAKLVHLCGSEPQVKKIIDRLNNNVDKACRGYQEVVEKVWSPKDMVARAAAIHKIMGLDYPADQISSNAARHGSEHCPEEPFSGAETAPAPATPPSERTQLSSPPASPSASVVGQHESQDRNLRSDTHRRMDMLLAAALNPQRSREFESETRSARTGSQTSEDGNEPSCKRRRLDNGSTVVAPRGVEICEAFGPLRHNPSSDCEGRRLMNDVADQHGQWQTKDAEDEPSLEPETTDIHLAVPGAALNGHAGSMGYPPVEVPVGAELSTSYQESGSSNQLSQDIRLEIRDGGHAPSQEDMNYMETMPLNQLGSAGFGPEDSWLELYDTMNFMDTLDSTTELLDMFTST</sequence>
<gene>
    <name evidence="2" type="ORF">H2200_007537</name>
</gene>
<organism evidence="2 3">
    <name type="scientific">Cladophialophora chaetospira</name>
    <dbReference type="NCBI Taxonomy" id="386627"/>
    <lineage>
        <taxon>Eukaryota</taxon>
        <taxon>Fungi</taxon>
        <taxon>Dikarya</taxon>
        <taxon>Ascomycota</taxon>
        <taxon>Pezizomycotina</taxon>
        <taxon>Eurotiomycetes</taxon>
        <taxon>Chaetothyriomycetidae</taxon>
        <taxon>Chaetothyriales</taxon>
        <taxon>Herpotrichiellaceae</taxon>
        <taxon>Cladophialophora</taxon>
    </lineage>
</organism>
<dbReference type="Proteomes" id="UP001172673">
    <property type="component" value="Unassembled WGS sequence"/>
</dbReference>